<organism evidence="13 14">
    <name type="scientific">Amycolatopsis pigmentata</name>
    <dbReference type="NCBI Taxonomy" id="450801"/>
    <lineage>
        <taxon>Bacteria</taxon>
        <taxon>Bacillati</taxon>
        <taxon>Actinomycetota</taxon>
        <taxon>Actinomycetes</taxon>
        <taxon>Pseudonocardiales</taxon>
        <taxon>Pseudonocardiaceae</taxon>
        <taxon>Amycolatopsis</taxon>
    </lineage>
</organism>
<keyword evidence="4 11" id="KW-0812">Transmembrane</keyword>
<keyword evidence="5 11" id="KW-0547">Nucleotide-binding</keyword>
<dbReference type="Pfam" id="PF02669">
    <property type="entry name" value="KdpC"/>
    <property type="match status" value="1"/>
</dbReference>
<dbReference type="PANTHER" id="PTHR30042">
    <property type="entry name" value="POTASSIUM-TRANSPORTING ATPASE C CHAIN"/>
    <property type="match status" value="1"/>
</dbReference>
<comment type="subcellular location">
    <subcellularLocation>
        <location evidence="11">Cell membrane</location>
        <topology evidence="11">Single-pass membrane protein</topology>
    </subcellularLocation>
</comment>
<proteinExistence type="inferred from homology"/>
<gene>
    <name evidence="11" type="primary">kdpC</name>
    <name evidence="13" type="ORF">ACFSXZ_12875</name>
</gene>
<evidence type="ECO:0000256" key="9">
    <source>
        <dbReference type="ARBA" id="ARBA00023065"/>
    </source>
</evidence>
<evidence type="ECO:0000256" key="8">
    <source>
        <dbReference type="ARBA" id="ARBA00022989"/>
    </source>
</evidence>
<evidence type="ECO:0000256" key="12">
    <source>
        <dbReference type="SAM" id="MobiDB-lite"/>
    </source>
</evidence>
<dbReference type="PIRSF" id="PIRSF001296">
    <property type="entry name" value="K_ATPase_KdpC"/>
    <property type="match status" value="1"/>
</dbReference>
<evidence type="ECO:0000256" key="11">
    <source>
        <dbReference type="HAMAP-Rule" id="MF_00276"/>
    </source>
</evidence>
<reference evidence="14" key="1">
    <citation type="journal article" date="2019" name="Int. J. Syst. Evol. Microbiol.">
        <title>The Global Catalogue of Microorganisms (GCM) 10K type strain sequencing project: providing services to taxonomists for standard genome sequencing and annotation.</title>
        <authorList>
            <consortium name="The Broad Institute Genomics Platform"/>
            <consortium name="The Broad Institute Genome Sequencing Center for Infectious Disease"/>
            <person name="Wu L."/>
            <person name="Ma J."/>
        </authorList>
    </citation>
    <scope>NUCLEOTIDE SEQUENCE [LARGE SCALE GENOMIC DNA]</scope>
    <source>
        <strain evidence="14">CGMCC 4.7645</strain>
    </source>
</reference>
<keyword evidence="14" id="KW-1185">Reference proteome</keyword>
<comment type="function">
    <text evidence="11">Part of the high-affinity ATP-driven potassium transport (or Kdp) system, which catalyzes the hydrolysis of ATP coupled with the electrogenic transport of potassium into the cytoplasm. This subunit acts as a catalytic chaperone that increases the ATP-binding affinity of the ATP-hydrolyzing subunit KdpB by the formation of a transient KdpB/KdpC/ATP ternary complex.</text>
</comment>
<keyword evidence="9 11" id="KW-0406">Ion transport</keyword>
<evidence type="ECO:0000313" key="13">
    <source>
        <dbReference type="EMBL" id="MFD2417219.1"/>
    </source>
</evidence>
<evidence type="ECO:0000256" key="1">
    <source>
        <dbReference type="ARBA" id="ARBA00022448"/>
    </source>
</evidence>
<sequence length="204" mass="21066">MSTALRQTGAALRLMIALTVLTGILYPGLVWAVAHVPGLESKAEGSVVTVNGQAVGSELIGVDLTAADPNHDPWFHTRPSATASDPLGVGDPSTSAASNLSADNPKLVQLVQARKEAIAQREGVDPSQVPPDAVTASASGLDPAISPAYAYLQVPRVARENGLSEAQVRQIVDGNLHGRGAGVLGEPTVTVLDLNIAVQKLTHH</sequence>
<dbReference type="Proteomes" id="UP001597417">
    <property type="component" value="Unassembled WGS sequence"/>
</dbReference>
<comment type="similarity">
    <text evidence="11">Belongs to the KdpC family.</text>
</comment>
<evidence type="ECO:0000313" key="14">
    <source>
        <dbReference type="Proteomes" id="UP001597417"/>
    </source>
</evidence>
<keyword evidence="3 11" id="KW-0633">Potassium transport</keyword>
<accession>A0ABW5FQ96</accession>
<evidence type="ECO:0000256" key="6">
    <source>
        <dbReference type="ARBA" id="ARBA00022840"/>
    </source>
</evidence>
<dbReference type="RefSeq" id="WP_378264719.1">
    <property type="nucleotide sequence ID" value="NZ_JBHUKR010000006.1"/>
</dbReference>
<dbReference type="PANTHER" id="PTHR30042:SF2">
    <property type="entry name" value="POTASSIUM-TRANSPORTING ATPASE KDPC SUBUNIT"/>
    <property type="match status" value="1"/>
</dbReference>
<keyword evidence="7 11" id="KW-0630">Potassium</keyword>
<keyword evidence="8 11" id="KW-1133">Transmembrane helix</keyword>
<evidence type="ECO:0000256" key="2">
    <source>
        <dbReference type="ARBA" id="ARBA00022475"/>
    </source>
</evidence>
<evidence type="ECO:0000256" key="3">
    <source>
        <dbReference type="ARBA" id="ARBA00022538"/>
    </source>
</evidence>
<evidence type="ECO:0000256" key="7">
    <source>
        <dbReference type="ARBA" id="ARBA00022958"/>
    </source>
</evidence>
<comment type="subunit">
    <text evidence="11">The system is composed of three essential subunits: KdpA, KdpB and KdpC.</text>
</comment>
<keyword evidence="1 11" id="KW-0813">Transport</keyword>
<comment type="caution">
    <text evidence="13">The sequence shown here is derived from an EMBL/GenBank/DDBJ whole genome shotgun (WGS) entry which is preliminary data.</text>
</comment>
<dbReference type="InterPro" id="IPR003820">
    <property type="entry name" value="KdpC"/>
</dbReference>
<evidence type="ECO:0000256" key="5">
    <source>
        <dbReference type="ARBA" id="ARBA00022741"/>
    </source>
</evidence>
<evidence type="ECO:0000256" key="10">
    <source>
        <dbReference type="ARBA" id="ARBA00023136"/>
    </source>
</evidence>
<evidence type="ECO:0000256" key="4">
    <source>
        <dbReference type="ARBA" id="ARBA00022692"/>
    </source>
</evidence>
<dbReference type="EMBL" id="JBHUKR010000006">
    <property type="protein sequence ID" value="MFD2417219.1"/>
    <property type="molecule type" value="Genomic_DNA"/>
</dbReference>
<protein>
    <recommendedName>
        <fullName evidence="11">Potassium-transporting ATPase KdpC subunit</fullName>
    </recommendedName>
    <alternativeName>
        <fullName evidence="11">ATP phosphohydrolase [potassium-transporting] C chain</fullName>
    </alternativeName>
    <alternativeName>
        <fullName evidence="11">Potassium-binding and translocating subunit C</fullName>
    </alternativeName>
    <alternativeName>
        <fullName evidence="11">Potassium-translocating ATPase C chain</fullName>
    </alternativeName>
</protein>
<keyword evidence="10 11" id="KW-0472">Membrane</keyword>
<feature type="transmembrane region" description="Helical" evidence="11">
    <location>
        <begin position="12"/>
        <end position="34"/>
    </location>
</feature>
<dbReference type="HAMAP" id="MF_00276">
    <property type="entry name" value="KdpC"/>
    <property type="match status" value="1"/>
</dbReference>
<keyword evidence="2 11" id="KW-1003">Cell membrane</keyword>
<name>A0ABW5FQ96_9PSEU</name>
<keyword evidence="6 11" id="KW-0067">ATP-binding</keyword>
<feature type="region of interest" description="Disordered" evidence="12">
    <location>
        <begin position="76"/>
        <end position="100"/>
    </location>
</feature>